<dbReference type="STRING" id="27349.A0A0L6U7T7"/>
<dbReference type="GO" id="GO:0006397">
    <property type="term" value="P:mRNA processing"/>
    <property type="evidence" value="ECO:0007669"/>
    <property type="project" value="UniProtKB-KW"/>
</dbReference>
<dbReference type="PANTHER" id="PTHR12707">
    <property type="entry name" value="PINN"/>
    <property type="match status" value="1"/>
</dbReference>
<dbReference type="VEuPathDB" id="FungiDB:VP01_924g4"/>
<comment type="caution">
    <text evidence="11">The sequence shown here is derived from an EMBL/GenBank/DDBJ whole genome shotgun (WGS) entry which is preliminary data.</text>
</comment>
<feature type="domain" description="Pinin/SDK/MemA protein" evidence="10">
    <location>
        <begin position="65"/>
        <end position="171"/>
    </location>
</feature>
<keyword evidence="3" id="KW-0507">mRNA processing</keyword>
<dbReference type="GO" id="GO:0071013">
    <property type="term" value="C:catalytic step 2 spliceosome"/>
    <property type="evidence" value="ECO:0007669"/>
    <property type="project" value="TreeGrafter"/>
</dbReference>
<feature type="region of interest" description="Disordered" evidence="9">
    <location>
        <begin position="1"/>
        <end position="61"/>
    </location>
</feature>
<keyword evidence="5" id="KW-0804">Transcription</keyword>
<dbReference type="EMBL" id="LAVV01014882">
    <property type="protein sequence ID" value="KNZ44352.1"/>
    <property type="molecule type" value="Genomic_DNA"/>
</dbReference>
<reference evidence="11 12" key="1">
    <citation type="submission" date="2015-08" db="EMBL/GenBank/DDBJ databases">
        <title>Next Generation Sequencing and Analysis of the Genome of Puccinia sorghi L Schw, the Causal Agent of Maize Common Rust.</title>
        <authorList>
            <person name="Rochi L."/>
            <person name="Burguener G."/>
            <person name="Darino M."/>
            <person name="Turjanski A."/>
            <person name="Kreff E."/>
            <person name="Dieguez M.J."/>
            <person name="Sacco F."/>
        </authorList>
    </citation>
    <scope>NUCLEOTIDE SEQUENCE [LARGE SCALE GENOMIC DNA]</scope>
    <source>
        <strain evidence="11 12">RO10H11247</strain>
    </source>
</reference>
<evidence type="ECO:0000256" key="9">
    <source>
        <dbReference type="SAM" id="MobiDB-lite"/>
    </source>
</evidence>
<evidence type="ECO:0000313" key="12">
    <source>
        <dbReference type="Proteomes" id="UP000037035"/>
    </source>
</evidence>
<keyword evidence="8" id="KW-0175">Coiled coil</keyword>
<feature type="compositionally biased region" description="Basic and acidic residues" evidence="9">
    <location>
        <begin position="1"/>
        <end position="10"/>
    </location>
</feature>
<dbReference type="InterPro" id="IPR006786">
    <property type="entry name" value="Pinin_SDK_MemA"/>
</dbReference>
<evidence type="ECO:0000313" key="11">
    <source>
        <dbReference type="EMBL" id="KNZ44352.1"/>
    </source>
</evidence>
<dbReference type="PANTHER" id="PTHR12707:SF0">
    <property type="entry name" value="PININ"/>
    <property type="match status" value="1"/>
</dbReference>
<sequence>MDTHSPEAHPTRNSLGPEDEIRAAEAEFTSRQADAASNQIMDESSGRPLDPADQQPRKKLKLTEADKKRSVRMFGALMGTLSKFQDETSKTKQTEAVGWAKRRAAVESRLQAKLKLETEALHLLRALEVEETNLKQHVLRKSDELGHLAELHTIRFSNKLAFSHYLRTSTSKLTDADQNQPPLSTYGRPRHSEQPIFWLPHKLLPEQKEAIEDQRREAQEEVEEERLQWEEERLAREVTAHFKPNALKLLSTLTLVCFILIRMVSQEELKKLQIQRDSRLAEIQAEKARARANAGTQPNPDPIDANASSNPTANDSTEAAPRQPSEIRQDTPEVANDDHRDEDAVEY</sequence>
<evidence type="ECO:0000256" key="2">
    <source>
        <dbReference type="ARBA" id="ARBA00010386"/>
    </source>
</evidence>
<evidence type="ECO:0000256" key="5">
    <source>
        <dbReference type="ARBA" id="ARBA00023163"/>
    </source>
</evidence>
<feature type="compositionally biased region" description="Polar residues" evidence="9">
    <location>
        <begin position="29"/>
        <end position="42"/>
    </location>
</feature>
<dbReference type="Proteomes" id="UP000037035">
    <property type="component" value="Unassembled WGS sequence"/>
</dbReference>
<feature type="compositionally biased region" description="Polar residues" evidence="9">
    <location>
        <begin position="306"/>
        <end position="317"/>
    </location>
</feature>
<name>A0A0L6U7T7_9BASI</name>
<dbReference type="Pfam" id="PF04696">
    <property type="entry name" value="Pinin_SDK_memA"/>
    <property type="match status" value="1"/>
</dbReference>
<feature type="region of interest" description="Disordered" evidence="9">
    <location>
        <begin position="286"/>
        <end position="347"/>
    </location>
</feature>
<organism evidence="11 12">
    <name type="scientific">Puccinia sorghi</name>
    <dbReference type="NCBI Taxonomy" id="27349"/>
    <lineage>
        <taxon>Eukaryota</taxon>
        <taxon>Fungi</taxon>
        <taxon>Dikarya</taxon>
        <taxon>Basidiomycota</taxon>
        <taxon>Pucciniomycotina</taxon>
        <taxon>Pucciniomycetes</taxon>
        <taxon>Pucciniales</taxon>
        <taxon>Pucciniaceae</taxon>
        <taxon>Puccinia</taxon>
    </lineage>
</organism>
<keyword evidence="12" id="KW-1185">Reference proteome</keyword>
<keyword evidence="7" id="KW-0539">Nucleus</keyword>
<evidence type="ECO:0000256" key="4">
    <source>
        <dbReference type="ARBA" id="ARBA00023015"/>
    </source>
</evidence>
<dbReference type="GO" id="GO:0008380">
    <property type="term" value="P:RNA splicing"/>
    <property type="evidence" value="ECO:0007669"/>
    <property type="project" value="UniProtKB-KW"/>
</dbReference>
<evidence type="ECO:0000259" key="10">
    <source>
        <dbReference type="Pfam" id="PF04696"/>
    </source>
</evidence>
<proteinExistence type="inferred from homology"/>
<comment type="similarity">
    <text evidence="2">Belongs to the pinin family.</text>
</comment>
<feature type="coiled-coil region" evidence="8">
    <location>
        <begin position="201"/>
        <end position="235"/>
    </location>
</feature>
<dbReference type="AlphaFoldDB" id="A0A0L6U7T7"/>
<evidence type="ECO:0000256" key="1">
    <source>
        <dbReference type="ARBA" id="ARBA00004123"/>
    </source>
</evidence>
<gene>
    <name evidence="11" type="ORF">VP01_924g4</name>
</gene>
<accession>A0A0L6U7T7</accession>
<protein>
    <recommendedName>
        <fullName evidence="10">Pinin/SDK/MemA protein domain-containing protein</fullName>
    </recommendedName>
</protein>
<evidence type="ECO:0000256" key="8">
    <source>
        <dbReference type="SAM" id="Coils"/>
    </source>
</evidence>
<comment type="subcellular location">
    <subcellularLocation>
        <location evidence="1">Nucleus</location>
    </subcellularLocation>
</comment>
<keyword evidence="6" id="KW-0508">mRNA splicing</keyword>
<evidence type="ECO:0000256" key="3">
    <source>
        <dbReference type="ARBA" id="ARBA00022664"/>
    </source>
</evidence>
<dbReference type="InterPro" id="IPR039853">
    <property type="entry name" value="Pinin"/>
</dbReference>
<evidence type="ECO:0000256" key="7">
    <source>
        <dbReference type="ARBA" id="ARBA00023242"/>
    </source>
</evidence>
<evidence type="ECO:0000256" key="6">
    <source>
        <dbReference type="ARBA" id="ARBA00023187"/>
    </source>
</evidence>
<feature type="compositionally biased region" description="Basic and acidic residues" evidence="9">
    <location>
        <begin position="325"/>
        <end position="347"/>
    </location>
</feature>
<dbReference type="OrthoDB" id="330772at2759"/>
<keyword evidence="4" id="KW-0805">Transcription regulation</keyword>